<evidence type="ECO:0000256" key="1">
    <source>
        <dbReference type="SAM" id="Phobius"/>
    </source>
</evidence>
<dbReference type="EMBL" id="LWBP01000178">
    <property type="protein sequence ID" value="OQP59318.1"/>
    <property type="molecule type" value="Genomic_DNA"/>
</dbReference>
<name>A0A1V9FLV1_9BACT</name>
<protein>
    <submittedName>
        <fullName evidence="2">Uncharacterized protein</fullName>
    </submittedName>
</protein>
<comment type="caution">
    <text evidence="2">The sequence shown here is derived from an EMBL/GenBank/DDBJ whole genome shotgun (WGS) entry which is preliminary data.</text>
</comment>
<feature type="transmembrane region" description="Helical" evidence="1">
    <location>
        <begin position="246"/>
        <end position="265"/>
    </location>
</feature>
<dbReference type="AlphaFoldDB" id="A0A1V9FLV1"/>
<gene>
    <name evidence="2" type="ORF">A4R26_21095</name>
</gene>
<dbReference type="Proteomes" id="UP000192276">
    <property type="component" value="Unassembled WGS sequence"/>
</dbReference>
<reference evidence="3" key="1">
    <citation type="submission" date="2016-04" db="EMBL/GenBank/DDBJ databases">
        <authorList>
            <person name="Chen L."/>
            <person name="Zhuang W."/>
            <person name="Wang G."/>
        </authorList>
    </citation>
    <scope>NUCLEOTIDE SEQUENCE [LARGE SCALE GENOMIC DNA]</scope>
    <source>
        <strain evidence="3">208</strain>
    </source>
</reference>
<sequence>MQGSLPITVIIWLLASSCSTYQYGTVSSAKMPMNEKQEFVYENDSLRLVYNFNGPNAPVNITVHNKLQVPLYIDWKKSAVVINDQAVSYVPSELRIEGGVQGSSYNTGTRTNGATFGSGIIDATVSLPPAIDFVPPRSFFTRSPIGLTDRLIENVPESDFHRLKYQAAEGYRLKVKAAVFTEENSPLRFKSYLTLMVGEVTGKPVSYEHSFFLSRLMSTDQPPGIIWLNVPNRGNQFYISRTPSSGAAVAVVFGTMTAGSMAVWADKKSNSSN</sequence>
<keyword evidence="3" id="KW-1185">Reference proteome</keyword>
<dbReference type="RefSeq" id="WP_081164569.1">
    <property type="nucleotide sequence ID" value="NZ_LWBP01000178.1"/>
</dbReference>
<evidence type="ECO:0000313" key="2">
    <source>
        <dbReference type="EMBL" id="OQP59318.1"/>
    </source>
</evidence>
<organism evidence="2 3">
    <name type="scientific">Niastella populi</name>
    <dbReference type="NCBI Taxonomy" id="550983"/>
    <lineage>
        <taxon>Bacteria</taxon>
        <taxon>Pseudomonadati</taxon>
        <taxon>Bacteroidota</taxon>
        <taxon>Chitinophagia</taxon>
        <taxon>Chitinophagales</taxon>
        <taxon>Chitinophagaceae</taxon>
        <taxon>Niastella</taxon>
    </lineage>
</organism>
<keyword evidence="1" id="KW-1133">Transmembrane helix</keyword>
<keyword evidence="1" id="KW-0812">Transmembrane</keyword>
<dbReference type="OrthoDB" id="948349at2"/>
<dbReference type="STRING" id="550983.A4R26_21095"/>
<evidence type="ECO:0000313" key="3">
    <source>
        <dbReference type="Proteomes" id="UP000192276"/>
    </source>
</evidence>
<keyword evidence="1" id="KW-0472">Membrane</keyword>
<accession>A0A1V9FLV1</accession>
<proteinExistence type="predicted"/>